<accession>X1VZD9</accession>
<organism evidence="2">
    <name type="scientific">marine sediment metagenome</name>
    <dbReference type="NCBI Taxonomy" id="412755"/>
    <lineage>
        <taxon>unclassified sequences</taxon>
        <taxon>metagenomes</taxon>
        <taxon>ecological metagenomes</taxon>
    </lineage>
</organism>
<name>X1VZD9_9ZZZZ</name>
<comment type="caution">
    <text evidence="2">The sequence shown here is derived from an EMBL/GenBank/DDBJ whole genome shotgun (WGS) entry which is preliminary data.</text>
</comment>
<dbReference type="AlphaFoldDB" id="X1VZD9"/>
<feature type="non-terminal residue" evidence="2">
    <location>
        <position position="113"/>
    </location>
</feature>
<gene>
    <name evidence="2" type="ORF">S12H4_61142</name>
</gene>
<dbReference type="EMBL" id="BARW01040480">
    <property type="protein sequence ID" value="GAJ18285.1"/>
    <property type="molecule type" value="Genomic_DNA"/>
</dbReference>
<sequence length="113" mass="13219">MKKIILISCASKKINKKIKAQDLYISALFQKNLQYAKSLNPDKIFILSAKYGLLKLDKEVEPYDKTLNRMRSYEITEWANSVLSQLQKVVDLNKDEFVFLAGDNYRKFLLPRI</sequence>
<reference evidence="2" key="1">
    <citation type="journal article" date="2014" name="Front. Microbiol.">
        <title>High frequency of phylogenetically diverse reductive dehalogenase-homologous genes in deep subseafloor sedimentary metagenomes.</title>
        <authorList>
            <person name="Kawai M."/>
            <person name="Futagami T."/>
            <person name="Toyoda A."/>
            <person name="Takaki Y."/>
            <person name="Nishi S."/>
            <person name="Hori S."/>
            <person name="Arai W."/>
            <person name="Tsubouchi T."/>
            <person name="Morono Y."/>
            <person name="Uchiyama I."/>
            <person name="Ito T."/>
            <person name="Fujiyama A."/>
            <person name="Inagaki F."/>
            <person name="Takami H."/>
        </authorList>
    </citation>
    <scope>NUCLEOTIDE SEQUENCE</scope>
    <source>
        <strain evidence="2">Expedition CK06-06</strain>
    </source>
</reference>
<proteinExistence type="predicted"/>
<feature type="domain" description="DUF6884" evidence="1">
    <location>
        <begin position="4"/>
        <end position="111"/>
    </location>
</feature>
<dbReference type="Pfam" id="PF21818">
    <property type="entry name" value="DUF6884"/>
    <property type="match status" value="1"/>
</dbReference>
<protein>
    <recommendedName>
        <fullName evidence="1">DUF6884 domain-containing protein</fullName>
    </recommendedName>
</protein>
<evidence type="ECO:0000313" key="2">
    <source>
        <dbReference type="EMBL" id="GAJ18285.1"/>
    </source>
</evidence>
<evidence type="ECO:0000259" key="1">
    <source>
        <dbReference type="Pfam" id="PF21818"/>
    </source>
</evidence>
<dbReference type="InterPro" id="IPR049251">
    <property type="entry name" value="DUF6884"/>
</dbReference>